<dbReference type="PANTHER" id="PTHR43649">
    <property type="entry name" value="ARABINOSE-BINDING PROTEIN-RELATED"/>
    <property type="match status" value="1"/>
</dbReference>
<evidence type="ECO:0000256" key="5">
    <source>
        <dbReference type="ARBA" id="ARBA00023288"/>
    </source>
</evidence>
<name>A0A9J6ZAR3_9BACL</name>
<reference evidence="6" key="1">
    <citation type="submission" date="2022-05" db="EMBL/GenBank/DDBJ databases">
        <title>Novel bacterial taxa in a minimal lignocellulolytic consortium and its capacity to transform plastics disclosed by genome-resolved metagenomics.</title>
        <authorList>
            <person name="Rodriguez C.A.D."/>
            <person name="Diaz-Garcia L."/>
            <person name="Herrera K."/>
            <person name="Tarazona N.A."/>
            <person name="Sproer C."/>
            <person name="Overmann J."/>
            <person name="Jimenez D.J."/>
        </authorList>
    </citation>
    <scope>NUCLEOTIDE SEQUENCE</scope>
    <source>
        <strain evidence="6">MAG5</strain>
    </source>
</reference>
<dbReference type="SUPFAM" id="SSF53850">
    <property type="entry name" value="Periplasmic binding protein-like II"/>
    <property type="match status" value="1"/>
</dbReference>
<evidence type="ECO:0000256" key="2">
    <source>
        <dbReference type="ARBA" id="ARBA00022729"/>
    </source>
</evidence>
<dbReference type="EMBL" id="CP097899">
    <property type="protein sequence ID" value="URN93127.1"/>
    <property type="molecule type" value="Genomic_DNA"/>
</dbReference>
<dbReference type="PROSITE" id="PS51257">
    <property type="entry name" value="PROKAR_LIPOPROTEIN"/>
    <property type="match status" value="1"/>
</dbReference>
<accession>A0A9J6ZAR3</accession>
<evidence type="ECO:0000313" key="6">
    <source>
        <dbReference type="EMBL" id="URN93127.1"/>
    </source>
</evidence>
<dbReference type="AlphaFoldDB" id="A0A9J6ZAR3"/>
<protein>
    <submittedName>
        <fullName evidence="6">Extracellular solute-binding protein</fullName>
    </submittedName>
</protein>
<dbReference type="PANTHER" id="PTHR43649:SF33">
    <property type="entry name" value="POLYGALACTURONAN_RHAMNOGALACTURONAN-BINDING PROTEIN YTCQ"/>
    <property type="match status" value="1"/>
</dbReference>
<evidence type="ECO:0000256" key="3">
    <source>
        <dbReference type="ARBA" id="ARBA00023136"/>
    </source>
</evidence>
<gene>
    <name evidence="6" type="ORF">NAG76_14915</name>
</gene>
<keyword evidence="5" id="KW-0449">Lipoprotein</keyword>
<evidence type="ECO:0000256" key="1">
    <source>
        <dbReference type="ARBA" id="ARBA00022475"/>
    </source>
</evidence>
<dbReference type="Pfam" id="PF01547">
    <property type="entry name" value="SBP_bac_1"/>
    <property type="match status" value="1"/>
</dbReference>
<proteinExistence type="predicted"/>
<sequence>MHIFLLKWVKLIVLTLLLMLLVIGCKNENSTNSINDEPFEQTEYSNVYDEIGLSKYDPPIEISFVRETSDSLEDLLNLLPGETLEDNRWSRIYEQVLGITINYDWKAKGDLYKQKLSFSVSSGQLPDVIKVSSEQLRILSNAGLIQDLTEAYNNYATPLTKNILEQEGSTTFDAAKIDGKLMAIPDTNSSIEGAMYIWLRTDWMEALRLQPPQTMNDILEISRAFTEMDPDQNGQDDTFGLAITNYLWDPIMSIKGFMAGYEAFPEIWIVDDSNNLVFGGIQPEVKASLLALQQLYKSGQLDPEFSFKNGEKVKQQIANGTVGMMYGEQWGSFVAQSSQVLDSNADWKAYPIVSLTGNPAKIPLRLRTYQYFAVRKDLEHPEAIVKLINLHLEKNWGETAEYTKFYSSSYPVWQLSPVTPYPAQKNLEAYRQIAKARQSGDWTGLNDEAQSIQKLIEQYYAGGTDKYHGWGWDKTYGVDGAFSILDEYEVNGQLLYEAFTGAPTETMIERKTLLNDLQHETYINIILGNSIEEFDQFVETWHELGGAEITKEVNEWYQHNK</sequence>
<dbReference type="Gene3D" id="3.40.190.10">
    <property type="entry name" value="Periplasmic binding protein-like II"/>
    <property type="match status" value="2"/>
</dbReference>
<evidence type="ECO:0000256" key="4">
    <source>
        <dbReference type="ARBA" id="ARBA00023139"/>
    </source>
</evidence>
<keyword evidence="2" id="KW-0732">Signal</keyword>
<keyword evidence="3" id="KW-0472">Membrane</keyword>
<dbReference type="InterPro" id="IPR006059">
    <property type="entry name" value="SBP"/>
</dbReference>
<keyword evidence="1" id="KW-1003">Cell membrane</keyword>
<keyword evidence="4" id="KW-0564">Palmitate</keyword>
<dbReference type="InterPro" id="IPR050490">
    <property type="entry name" value="Bact_solute-bd_prot1"/>
</dbReference>
<dbReference type="Proteomes" id="UP001056756">
    <property type="component" value="Chromosome"/>
</dbReference>
<organism evidence="6 7">
    <name type="scientific">Candidatus Pristimantibacillus lignocellulolyticus</name>
    <dbReference type="NCBI Taxonomy" id="2994561"/>
    <lineage>
        <taxon>Bacteria</taxon>
        <taxon>Bacillati</taxon>
        <taxon>Bacillota</taxon>
        <taxon>Bacilli</taxon>
        <taxon>Bacillales</taxon>
        <taxon>Paenibacillaceae</taxon>
        <taxon>Candidatus Pristimantibacillus</taxon>
    </lineage>
</organism>
<dbReference type="KEGG" id="plig:NAG76_14915"/>
<dbReference type="CDD" id="cd13580">
    <property type="entry name" value="PBP2_AlgQ_like_1"/>
    <property type="match status" value="1"/>
</dbReference>
<evidence type="ECO:0000313" key="7">
    <source>
        <dbReference type="Proteomes" id="UP001056756"/>
    </source>
</evidence>